<dbReference type="AlphaFoldDB" id="C4G815"/>
<comment type="similarity">
    <text evidence="1 2">Belongs to the metallophosphoesterase superfamily. YfcE family.</text>
</comment>
<evidence type="ECO:0000256" key="1">
    <source>
        <dbReference type="ARBA" id="ARBA00008950"/>
    </source>
</evidence>
<dbReference type="InterPro" id="IPR000979">
    <property type="entry name" value="Phosphodiesterase_MJ0936/Vps29"/>
</dbReference>
<dbReference type="eggNOG" id="COG0622">
    <property type="taxonomic scope" value="Bacteria"/>
</dbReference>
<reference evidence="4" key="1">
    <citation type="submission" date="2009-04" db="EMBL/GenBank/DDBJ databases">
        <authorList>
            <person name="Weinstock G."/>
            <person name="Sodergren E."/>
            <person name="Clifton S."/>
            <person name="Fulton L."/>
            <person name="Fulton B."/>
            <person name="Courtney L."/>
            <person name="Fronick C."/>
            <person name="Harrison M."/>
            <person name="Strong C."/>
            <person name="Farmer C."/>
            <person name="Delahaunty K."/>
            <person name="Markovic C."/>
            <person name="Hall O."/>
            <person name="Minx P."/>
            <person name="Tomlinson C."/>
            <person name="Mitreva M."/>
            <person name="Nelson J."/>
            <person name="Hou S."/>
            <person name="Wollam A."/>
            <person name="Pepin K.H."/>
            <person name="Johnson M."/>
            <person name="Bhonagiri V."/>
            <person name="Nash W.E."/>
            <person name="Warren W."/>
            <person name="Chinwalla A."/>
            <person name="Mardis E.R."/>
            <person name="Wilson R.K."/>
        </authorList>
    </citation>
    <scope>NUCLEOTIDE SEQUENCE [LARGE SCALE GENOMIC DNA]</scope>
    <source>
        <strain evidence="4">DSM 14600</strain>
    </source>
</reference>
<organism evidence="4 5">
    <name type="scientific">Shuttleworthella satelles DSM 14600</name>
    <dbReference type="NCBI Taxonomy" id="626523"/>
    <lineage>
        <taxon>Bacteria</taxon>
        <taxon>Bacillati</taxon>
        <taxon>Bacillota</taxon>
        <taxon>Clostridia</taxon>
        <taxon>Lachnospirales</taxon>
        <taxon>Lachnospiraceae</taxon>
        <taxon>Shuttleworthella</taxon>
    </lineage>
</organism>
<dbReference type="Pfam" id="PF12850">
    <property type="entry name" value="Metallophos_2"/>
    <property type="match status" value="1"/>
</dbReference>
<comment type="cofactor">
    <cofactor evidence="2">
        <name>a divalent metal cation</name>
        <dbReference type="ChEBI" id="CHEBI:60240"/>
    </cofactor>
</comment>
<dbReference type="EMBL" id="ACIP02000001">
    <property type="protein sequence ID" value="EEP28838.1"/>
    <property type="molecule type" value="Genomic_DNA"/>
</dbReference>
<dbReference type="RefSeq" id="WP_006905226.1">
    <property type="nucleotide sequence ID" value="NZ_GG665866.1"/>
</dbReference>
<gene>
    <name evidence="4" type="ORF">GCWU000342_00186</name>
</gene>
<dbReference type="GO" id="GO:0046872">
    <property type="term" value="F:metal ion binding"/>
    <property type="evidence" value="ECO:0007669"/>
    <property type="project" value="UniProtKB-KW"/>
</dbReference>
<evidence type="ECO:0000313" key="5">
    <source>
        <dbReference type="Proteomes" id="UP000003494"/>
    </source>
</evidence>
<dbReference type="SUPFAM" id="SSF56300">
    <property type="entry name" value="Metallo-dependent phosphatases"/>
    <property type="match status" value="1"/>
</dbReference>
<dbReference type="NCBIfam" id="TIGR00040">
    <property type="entry name" value="yfcE"/>
    <property type="match status" value="1"/>
</dbReference>
<keyword evidence="2" id="KW-0479">Metal-binding</keyword>
<comment type="caution">
    <text evidence="4">The sequence shown here is derived from an EMBL/GenBank/DDBJ whole genome shotgun (WGS) entry which is preliminary data.</text>
</comment>
<feature type="domain" description="Calcineurin-like phosphoesterase" evidence="3">
    <location>
        <begin position="1"/>
        <end position="147"/>
    </location>
</feature>
<dbReference type="GO" id="GO:0016787">
    <property type="term" value="F:hydrolase activity"/>
    <property type="evidence" value="ECO:0007669"/>
    <property type="project" value="UniProtKB-UniRule"/>
</dbReference>
<dbReference type="InterPro" id="IPR024654">
    <property type="entry name" value="Calcineurin-like_PHP_lpxH"/>
</dbReference>
<dbReference type="PANTHER" id="PTHR11124">
    <property type="entry name" value="VACUOLAR SORTING PROTEIN VPS29"/>
    <property type="match status" value="1"/>
</dbReference>
<dbReference type="Proteomes" id="UP000003494">
    <property type="component" value="Unassembled WGS sequence"/>
</dbReference>
<keyword evidence="4" id="KW-0378">Hydrolase</keyword>
<dbReference type="EC" id="3.1.4.-" evidence="2"/>
<dbReference type="STRING" id="626523.GCWU000342_00186"/>
<dbReference type="Gene3D" id="3.60.21.10">
    <property type="match status" value="1"/>
</dbReference>
<accession>C4G815</accession>
<dbReference type="HOGENOM" id="CLU_063749_2_1_9"/>
<protein>
    <recommendedName>
        <fullName evidence="2">Phosphoesterase</fullName>
        <ecNumber evidence="2">3.1.4.-</ecNumber>
    </recommendedName>
</protein>
<keyword evidence="5" id="KW-1185">Reference proteome</keyword>
<dbReference type="InterPro" id="IPR029052">
    <property type="entry name" value="Metallo-depent_PP-like"/>
</dbReference>
<name>C4G815_9FIRM</name>
<evidence type="ECO:0000259" key="3">
    <source>
        <dbReference type="Pfam" id="PF12850"/>
    </source>
</evidence>
<evidence type="ECO:0000313" key="4">
    <source>
        <dbReference type="EMBL" id="EEP28838.1"/>
    </source>
</evidence>
<proteinExistence type="inferred from homology"/>
<evidence type="ECO:0000256" key="2">
    <source>
        <dbReference type="RuleBase" id="RU362039"/>
    </source>
</evidence>
<sequence length="158" mass="17713">MRVLIVSDSHGRHENLREVIRRVRPDRLIHCGDILTCQPQVQAMADCPLDVVRGNNDFGTDLPNDLVLPLGRHRLYVTHGHHEHVSWGLEDLAIVAAAHKCDYAVFGHTHYPTMECVNGVTLINPGSISLPRQPGRKPSFIVCDVDKNGDLHFAQNYL</sequence>